<accession>A0ABV2BUJ5</accession>
<evidence type="ECO:0000256" key="1">
    <source>
        <dbReference type="SAM" id="SignalP"/>
    </source>
</evidence>
<dbReference type="Proteomes" id="UP001548189">
    <property type="component" value="Unassembled WGS sequence"/>
</dbReference>
<evidence type="ECO:0000313" key="2">
    <source>
        <dbReference type="EMBL" id="MET1255603.1"/>
    </source>
</evidence>
<name>A0ABV2BUJ5_9GAMM</name>
<gene>
    <name evidence="2" type="ORF">ABVT43_10740</name>
</gene>
<evidence type="ECO:0000313" key="3">
    <source>
        <dbReference type="Proteomes" id="UP001548189"/>
    </source>
</evidence>
<proteinExistence type="predicted"/>
<feature type="signal peptide" evidence="1">
    <location>
        <begin position="1"/>
        <end position="25"/>
    </location>
</feature>
<keyword evidence="1" id="KW-0732">Signal</keyword>
<dbReference type="EMBL" id="JBEVCJ010000011">
    <property type="protein sequence ID" value="MET1255603.1"/>
    <property type="molecule type" value="Genomic_DNA"/>
</dbReference>
<reference evidence="2 3" key="1">
    <citation type="submission" date="2024-06" db="EMBL/GenBank/DDBJ databases">
        <authorList>
            <person name="Li F."/>
        </authorList>
    </citation>
    <scope>NUCLEOTIDE SEQUENCE [LARGE SCALE GENOMIC DNA]</scope>
    <source>
        <strain evidence="2 3">GXAS 311</strain>
    </source>
</reference>
<dbReference type="RefSeq" id="WP_353896187.1">
    <property type="nucleotide sequence ID" value="NZ_JBEVCJ010000011.1"/>
</dbReference>
<comment type="caution">
    <text evidence="2">The sequence shown here is derived from an EMBL/GenBank/DDBJ whole genome shotgun (WGS) entry which is preliminary data.</text>
</comment>
<protein>
    <submittedName>
        <fullName evidence="2">Uncharacterized protein</fullName>
    </submittedName>
</protein>
<sequence>MKKIFQTPLSILMAALFATSFSTIADEKEQHVVIKIEKSTENSRDVELKLDGQVESFSLPELADGDSKTLQTQSGKNITINQSNGEYQISIDGETISIPAIGADLSARIQRTAPLIEKLSDSVNISGVKLDENQQQIIRDAFRAAGINKPINFSDKQLVFISKEIMTGDLSDAKNTKLLKSGEHEDVKVFIKKLDKHEQVIIDSEQTVIKKD</sequence>
<feature type="chain" id="PRO_5046042988" evidence="1">
    <location>
        <begin position="26"/>
        <end position="212"/>
    </location>
</feature>
<keyword evidence="3" id="KW-1185">Reference proteome</keyword>
<organism evidence="2 3">
    <name type="scientific">Aliikangiella maris</name>
    <dbReference type="NCBI Taxonomy" id="3162458"/>
    <lineage>
        <taxon>Bacteria</taxon>
        <taxon>Pseudomonadati</taxon>
        <taxon>Pseudomonadota</taxon>
        <taxon>Gammaproteobacteria</taxon>
        <taxon>Oceanospirillales</taxon>
        <taxon>Pleioneaceae</taxon>
        <taxon>Aliikangiella</taxon>
    </lineage>
</organism>